<dbReference type="InterPro" id="IPR011047">
    <property type="entry name" value="Quinoprotein_ADH-like_sf"/>
</dbReference>
<dbReference type="Gene3D" id="2.130.10.10">
    <property type="entry name" value="YVTN repeat-like/Quinoprotein amine dehydrogenase"/>
    <property type="match status" value="1"/>
</dbReference>
<organism evidence="1 2">
    <name type="scientific">Arachnia propionica</name>
    <dbReference type="NCBI Taxonomy" id="1750"/>
    <lineage>
        <taxon>Bacteria</taxon>
        <taxon>Bacillati</taxon>
        <taxon>Actinomycetota</taxon>
        <taxon>Actinomycetes</taxon>
        <taxon>Propionibacteriales</taxon>
        <taxon>Propionibacteriaceae</taxon>
        <taxon>Arachnia</taxon>
    </lineage>
</organism>
<gene>
    <name evidence="1" type="ORF">EII34_14455</name>
</gene>
<sequence>MIVGYGVAQTHDLVREALTPVRITTSPAPDTLPPMSPVHVPSHLTEEPSWVFRSPELTAPVEVHLGARGPIVADEDTVIGLDGATGRRLWSFERNEGHLARLRLRAGAPERVMVSPDGRSVIVVTCLNPPEKRSEWPPGKGFPMLTVIDAVTGNPRFNAGTEGLGAIPYLSCSDRDIPYISMTDHVMVIESHGYDLITGTERWQLPEKLFLLEGPQGSSHVVALRSDDGVPDGGSETLQERGWACPMCIDNTVDILSDEDLSATHRLDAIGYLAFGGLLMRGWLLTHEDSTHTNAWLNVDTLQRIPITGEVQPYGDEHFWRAPDTAMLRSQVDQEVPDGSTRPTYHVLDSWTGETGIVTTPYEDSTFGPLGVGLWFDVARHGRRFQVWGSDGSPVGERIELAMPAGEPWEIQGFLRSHHGLVVAFSWEPRQDLASNVSVAMYR</sequence>
<accession>A0A3P1T1K3</accession>
<name>A0A3P1T1K3_9ACTN</name>
<proteinExistence type="predicted"/>
<evidence type="ECO:0000313" key="1">
    <source>
        <dbReference type="EMBL" id="RRD03321.1"/>
    </source>
</evidence>
<protein>
    <submittedName>
        <fullName evidence="1">Uncharacterized protein</fullName>
    </submittedName>
</protein>
<dbReference type="EMBL" id="RQZG01000022">
    <property type="protein sequence ID" value="RRD03321.1"/>
    <property type="molecule type" value="Genomic_DNA"/>
</dbReference>
<comment type="caution">
    <text evidence="1">The sequence shown here is derived from an EMBL/GenBank/DDBJ whole genome shotgun (WGS) entry which is preliminary data.</text>
</comment>
<dbReference type="AlphaFoldDB" id="A0A3P1T1K3"/>
<reference evidence="1 2" key="1">
    <citation type="submission" date="2018-11" db="EMBL/GenBank/DDBJ databases">
        <title>Genomes From Bacteria Associated with the Canine Oral Cavity: a Test Case for Automated Genome-Based Taxonomic Assignment.</title>
        <authorList>
            <person name="Coil D.A."/>
            <person name="Jospin G."/>
            <person name="Darling A.E."/>
            <person name="Wallis C."/>
            <person name="Davis I.J."/>
            <person name="Harris S."/>
            <person name="Eisen J.A."/>
            <person name="Holcombe L.J."/>
            <person name="O'Flynn C."/>
        </authorList>
    </citation>
    <scope>NUCLEOTIDE SEQUENCE [LARGE SCALE GENOMIC DNA]</scope>
    <source>
        <strain evidence="1 2">OH887_COT-365</strain>
    </source>
</reference>
<dbReference type="Proteomes" id="UP000280819">
    <property type="component" value="Unassembled WGS sequence"/>
</dbReference>
<dbReference type="InterPro" id="IPR015943">
    <property type="entry name" value="WD40/YVTN_repeat-like_dom_sf"/>
</dbReference>
<evidence type="ECO:0000313" key="2">
    <source>
        <dbReference type="Proteomes" id="UP000280819"/>
    </source>
</evidence>
<dbReference type="SUPFAM" id="SSF50998">
    <property type="entry name" value="Quinoprotein alcohol dehydrogenase-like"/>
    <property type="match status" value="1"/>
</dbReference>